<dbReference type="HOGENOM" id="CLU_071259_0_0_0"/>
<dbReference type="EMBL" id="CM001022">
    <property type="protein sequence ID" value="EFQ24437.1"/>
    <property type="molecule type" value="Genomic_DNA"/>
</dbReference>
<dbReference type="OrthoDB" id="2383at2"/>
<protein>
    <submittedName>
        <fullName evidence="1">Uncharacterized protein</fullName>
    </submittedName>
</protein>
<reference evidence="1 2" key="1">
    <citation type="journal article" date="2010" name="Stand. Genomic Sci.">
        <title>Non-contiguous finished genome sequence of Aminomonas paucivorans type strain (GLU-3).</title>
        <authorList>
            <person name="Pitluck S."/>
            <person name="Yasawong M."/>
            <person name="Held B."/>
            <person name="Lapidus A."/>
            <person name="Nolan M."/>
            <person name="Copeland A."/>
            <person name="Lucas S."/>
            <person name="Del Rio T.G."/>
            <person name="Tice H."/>
            <person name="Cheng J.F."/>
            <person name="Chertkov O."/>
            <person name="Goodwin L."/>
            <person name="Tapia R."/>
            <person name="Han C."/>
            <person name="Liolios K."/>
            <person name="Ivanova N."/>
            <person name="Mavromatis K."/>
            <person name="Ovchinnikova G."/>
            <person name="Pati A."/>
            <person name="Chen A."/>
            <person name="Palaniappan K."/>
            <person name="Land M."/>
            <person name="Hauser L."/>
            <person name="Chang Y.J."/>
            <person name="Jeffries C.D."/>
            <person name="Pukall R."/>
            <person name="Spring S."/>
            <person name="Rohde M."/>
            <person name="Sikorski J."/>
            <person name="Goker M."/>
            <person name="Woyke T."/>
            <person name="Bristow J."/>
            <person name="Eisen J.A."/>
            <person name="Markowitz V."/>
            <person name="Hugenholtz P."/>
            <person name="Kyrpides N.C."/>
            <person name="Klenk H.P."/>
        </authorList>
    </citation>
    <scope>NUCLEOTIDE SEQUENCE [LARGE SCALE GENOMIC DNA]</scope>
    <source>
        <strain evidence="1 2">DSM 12260</strain>
    </source>
</reference>
<proteinExistence type="predicted"/>
<evidence type="ECO:0000313" key="2">
    <source>
        <dbReference type="Proteomes" id="UP000005096"/>
    </source>
</evidence>
<dbReference type="PaxDb" id="584708-Apau_2025"/>
<evidence type="ECO:0000313" key="1">
    <source>
        <dbReference type="EMBL" id="EFQ24437.1"/>
    </source>
</evidence>
<keyword evidence="2" id="KW-1185">Reference proteome</keyword>
<dbReference type="Proteomes" id="UP000005096">
    <property type="component" value="Chromosome"/>
</dbReference>
<dbReference type="AlphaFoldDB" id="E3CXJ3"/>
<dbReference type="STRING" id="584708.Apau_2025"/>
<organism evidence="1 2">
    <name type="scientific">Aminomonas paucivorans DSM 12260</name>
    <dbReference type="NCBI Taxonomy" id="584708"/>
    <lineage>
        <taxon>Bacteria</taxon>
        <taxon>Thermotogati</taxon>
        <taxon>Synergistota</taxon>
        <taxon>Synergistia</taxon>
        <taxon>Synergistales</taxon>
        <taxon>Synergistaceae</taxon>
        <taxon>Aminomonas</taxon>
    </lineage>
</organism>
<dbReference type="RefSeq" id="WP_006301675.1">
    <property type="nucleotide sequence ID" value="NZ_CM001022.1"/>
</dbReference>
<name>E3CXJ3_9BACT</name>
<gene>
    <name evidence="1" type="ORF">Apau_2025</name>
</gene>
<dbReference type="eggNOG" id="ENOG502ZC5B">
    <property type="taxonomic scope" value="Bacteria"/>
</dbReference>
<sequence length="334" mass="37365">MLSLVRGGPKILMIETTRSDPRLEERLNRSGTLSDTDPAAAVDLAGEEATLVFLFLSGEGQGQLKVLSTPEPPETVLCDLINQHLTDLVDHVTTAPGMVVMRLLGNLDQAIDRIREDLQGEPSQRGWGSRLRCAVETGTVVYFTTQPLNRPLTPEDFHPEALIVHQPYSTVLTHLRGKAMDYLALAMGTPDWNDMEVRIYDAEDRYDLHYRRLMTAVEGLDLGVVLGEGWGKDQAMLLMSVPVYRVRLFTPLPPEEIKKVALALEYREDGSRCVDLDVFAKGKKVPWTGDRKADRASSRNGLALEYRRDLFGRLSPETRERAAALEEELARKPS</sequence>
<accession>E3CXJ3</accession>